<dbReference type="Gene3D" id="3.40.50.1000">
    <property type="entry name" value="HAD superfamily/HAD-like"/>
    <property type="match status" value="1"/>
</dbReference>
<dbReference type="SFLD" id="SFLDS00003">
    <property type="entry name" value="Haloacid_Dehalogenase"/>
    <property type="match status" value="1"/>
</dbReference>
<reference evidence="1 2" key="1">
    <citation type="submission" date="2018-09" db="EMBL/GenBank/DDBJ databases">
        <title>Genomic Encyclopedia of Archaeal and Bacterial Type Strains, Phase II (KMG-II): from individual species to whole genera.</title>
        <authorList>
            <person name="Goeker M."/>
        </authorList>
    </citation>
    <scope>NUCLEOTIDE SEQUENCE [LARGE SCALE GENOMIC DNA]</scope>
    <source>
        <strain evidence="1 2">DSM 17008</strain>
    </source>
</reference>
<dbReference type="CDD" id="cd07516">
    <property type="entry name" value="HAD_Pase"/>
    <property type="match status" value="1"/>
</dbReference>
<dbReference type="GO" id="GO:0000287">
    <property type="term" value="F:magnesium ion binding"/>
    <property type="evidence" value="ECO:0007669"/>
    <property type="project" value="TreeGrafter"/>
</dbReference>
<keyword evidence="2" id="KW-1185">Reference proteome</keyword>
<dbReference type="InterPro" id="IPR036412">
    <property type="entry name" value="HAD-like_sf"/>
</dbReference>
<gene>
    <name evidence="1" type="ORF">ATL39_1312</name>
</gene>
<evidence type="ECO:0008006" key="3">
    <source>
        <dbReference type="Google" id="ProtNLM"/>
    </source>
</evidence>
<dbReference type="GO" id="GO:0016791">
    <property type="term" value="F:phosphatase activity"/>
    <property type="evidence" value="ECO:0007669"/>
    <property type="project" value="TreeGrafter"/>
</dbReference>
<sequence length="281" mass="30915">MTSEKYLIAIDLDGTMLKDDKTISTKTYFAIKEALKAGHEVAIATGRPYRASKMYYQQLGLKSPIVNFNGAYVHHPGNSGFATHHSPLELETARKIIETCRYFKVNNMMAEVADDVFLDDYDEQFIDLFALGGVPAAFGDLGSLLQKDPTSLLVYPKENHAAELKELLSGNHSQAIEQRSWGAPHHMIEIINTGNNKAEGLRKLTSHYNIPMENVIAFGDEDNDLEMLSEAGFGVAMGNAIDDLKDTANEVTLSNEEDGIAVYLNKKLGLSSISAQADRQG</sequence>
<dbReference type="InterPro" id="IPR006379">
    <property type="entry name" value="HAD-SF_hydro_IIB"/>
</dbReference>
<accession>A0A419V6Y6</accession>
<dbReference type="Proteomes" id="UP000285120">
    <property type="component" value="Unassembled WGS sequence"/>
</dbReference>
<dbReference type="NCBIfam" id="TIGR01484">
    <property type="entry name" value="HAD-SF-IIB"/>
    <property type="match status" value="1"/>
</dbReference>
<name>A0A419V6Y6_9BACL</name>
<dbReference type="Pfam" id="PF08282">
    <property type="entry name" value="Hydrolase_3"/>
    <property type="match status" value="1"/>
</dbReference>
<dbReference type="AlphaFoldDB" id="A0A419V6Y6"/>
<evidence type="ECO:0000313" key="2">
    <source>
        <dbReference type="Proteomes" id="UP000285120"/>
    </source>
</evidence>
<dbReference type="SUPFAM" id="SSF56784">
    <property type="entry name" value="HAD-like"/>
    <property type="match status" value="1"/>
</dbReference>
<dbReference type="InterPro" id="IPR023214">
    <property type="entry name" value="HAD_sf"/>
</dbReference>
<proteinExistence type="predicted"/>
<organism evidence="1 2">
    <name type="scientific">Sinobaca qinghaiensis</name>
    <dbReference type="NCBI Taxonomy" id="342944"/>
    <lineage>
        <taxon>Bacteria</taxon>
        <taxon>Bacillati</taxon>
        <taxon>Bacillota</taxon>
        <taxon>Bacilli</taxon>
        <taxon>Bacillales</taxon>
        <taxon>Sporolactobacillaceae</taxon>
        <taxon>Sinobaca</taxon>
    </lineage>
</organism>
<evidence type="ECO:0000313" key="1">
    <source>
        <dbReference type="EMBL" id="RKD75611.1"/>
    </source>
</evidence>
<dbReference type="RefSeq" id="WP_120192475.1">
    <property type="nucleotide sequence ID" value="NZ_RAPK01000007.1"/>
</dbReference>
<protein>
    <recommendedName>
        <fullName evidence="3">Cof subfamily protein (Haloacid dehalogenase superfamily)/HAD superfamily hydrolase (TIGR01484 family)</fullName>
    </recommendedName>
</protein>
<comment type="caution">
    <text evidence="1">The sequence shown here is derived from an EMBL/GenBank/DDBJ whole genome shotgun (WGS) entry which is preliminary data.</text>
</comment>
<dbReference type="PANTHER" id="PTHR10000">
    <property type="entry name" value="PHOSPHOSERINE PHOSPHATASE"/>
    <property type="match status" value="1"/>
</dbReference>
<dbReference type="NCBIfam" id="TIGR00099">
    <property type="entry name" value="Cof-subfamily"/>
    <property type="match status" value="1"/>
</dbReference>
<dbReference type="Gene3D" id="3.30.1240.10">
    <property type="match status" value="1"/>
</dbReference>
<dbReference type="GO" id="GO:0005829">
    <property type="term" value="C:cytosol"/>
    <property type="evidence" value="ECO:0007669"/>
    <property type="project" value="TreeGrafter"/>
</dbReference>
<dbReference type="PANTHER" id="PTHR10000:SF23">
    <property type="entry name" value="5-AMINO-6-(5-PHOSPHO-D-RIBITYLAMINO)URACIL PHOSPHATASE YITU"/>
    <property type="match status" value="1"/>
</dbReference>
<dbReference type="SFLD" id="SFLDG01140">
    <property type="entry name" value="C2.B:_Phosphomannomutase_and_P"/>
    <property type="match status" value="1"/>
</dbReference>
<dbReference type="OrthoDB" id="9781413at2"/>
<dbReference type="InterPro" id="IPR000150">
    <property type="entry name" value="Cof"/>
</dbReference>
<dbReference type="EMBL" id="RAPK01000007">
    <property type="protein sequence ID" value="RKD75611.1"/>
    <property type="molecule type" value="Genomic_DNA"/>
</dbReference>